<dbReference type="EMBL" id="FQXP01000011">
    <property type="protein sequence ID" value="SHI06330.1"/>
    <property type="molecule type" value="Genomic_DNA"/>
</dbReference>
<dbReference type="GO" id="GO:0005886">
    <property type="term" value="C:plasma membrane"/>
    <property type="evidence" value="ECO:0007669"/>
    <property type="project" value="UniProtKB-SubCell"/>
</dbReference>
<evidence type="ECO:0000256" key="5">
    <source>
        <dbReference type="ARBA" id="ARBA00022692"/>
    </source>
</evidence>
<evidence type="ECO:0000313" key="10">
    <source>
        <dbReference type="Proteomes" id="UP000184526"/>
    </source>
</evidence>
<evidence type="ECO:0000256" key="8">
    <source>
        <dbReference type="SAM" id="Phobius"/>
    </source>
</evidence>
<keyword evidence="5 8" id="KW-0812">Transmembrane</keyword>
<dbReference type="OrthoDB" id="9792889at2"/>
<evidence type="ECO:0000256" key="4">
    <source>
        <dbReference type="ARBA" id="ARBA00022475"/>
    </source>
</evidence>
<feature type="transmembrane region" description="Helical" evidence="8">
    <location>
        <begin position="127"/>
        <end position="148"/>
    </location>
</feature>
<evidence type="ECO:0000256" key="3">
    <source>
        <dbReference type="ARBA" id="ARBA00022448"/>
    </source>
</evidence>
<feature type="transmembrane region" description="Helical" evidence="8">
    <location>
        <begin position="59"/>
        <end position="85"/>
    </location>
</feature>
<keyword evidence="3" id="KW-0813">Transport</keyword>
<sequence>MDFIKKSKLRVRITFILLIITLVVAFLFCIGFGSVKIGIKEVVEILFNKNNIDNTYSTIIWNIRFPRALAAVLGGCALATAGLLLQIFFKNPIVEPYVLGISSGSTLAVALIMLGGFSLGFKSISALTMFLAAFCGSLIVMVIVIIFARKVKSVVTLLVIGLMTGYICSGVTNILTVFADKEKIQGFTIWTMGSYSGFTWEQVRVLCIIAIPTLILSLFLVKPLNAFLLGEEYAKSMGVNIKFFRVSIVTIASLLAAGVTAFAGPIGFIGLAVPQISRLVFRTSDNKILVPGTILLGGIVSSLCDLISRTILSPMELPISSITAFIGAPIVITLILRRKTSI</sequence>
<keyword evidence="6 8" id="KW-1133">Transmembrane helix</keyword>
<evidence type="ECO:0000256" key="6">
    <source>
        <dbReference type="ARBA" id="ARBA00022989"/>
    </source>
</evidence>
<dbReference type="CDD" id="cd06550">
    <property type="entry name" value="TM_ABC_iron-siderophores_like"/>
    <property type="match status" value="1"/>
</dbReference>
<accession>A0A1M5Y2L3</accession>
<dbReference type="PANTHER" id="PTHR30472:SF41">
    <property type="entry name" value="TRANSPORT SYSTEM PERMEASE PROTEIN"/>
    <property type="match status" value="1"/>
</dbReference>
<dbReference type="STRING" id="1121306.SAMN02745196_02606"/>
<organism evidence="9 10">
    <name type="scientific">Clostridium collagenovorans DSM 3089</name>
    <dbReference type="NCBI Taxonomy" id="1121306"/>
    <lineage>
        <taxon>Bacteria</taxon>
        <taxon>Bacillati</taxon>
        <taxon>Bacillota</taxon>
        <taxon>Clostridia</taxon>
        <taxon>Eubacteriales</taxon>
        <taxon>Clostridiaceae</taxon>
        <taxon>Clostridium</taxon>
    </lineage>
</organism>
<dbReference type="SUPFAM" id="SSF81345">
    <property type="entry name" value="ABC transporter involved in vitamin B12 uptake, BtuC"/>
    <property type="match status" value="1"/>
</dbReference>
<name>A0A1M5Y2L3_9CLOT</name>
<reference evidence="9 10" key="1">
    <citation type="submission" date="2016-11" db="EMBL/GenBank/DDBJ databases">
        <authorList>
            <person name="Jaros S."/>
            <person name="Januszkiewicz K."/>
            <person name="Wedrychowicz H."/>
        </authorList>
    </citation>
    <scope>NUCLEOTIDE SEQUENCE [LARGE SCALE GENOMIC DNA]</scope>
    <source>
        <strain evidence="9 10">DSM 3089</strain>
    </source>
</reference>
<comment type="similarity">
    <text evidence="2">Belongs to the binding-protein-dependent transport system permease family. FecCD subfamily.</text>
</comment>
<feature type="transmembrane region" description="Helical" evidence="8">
    <location>
        <begin position="242"/>
        <end position="268"/>
    </location>
</feature>
<feature type="transmembrane region" description="Helical" evidence="8">
    <location>
        <begin position="199"/>
        <end position="221"/>
    </location>
</feature>
<dbReference type="InterPro" id="IPR000522">
    <property type="entry name" value="ABC_transptr_permease_BtuC"/>
</dbReference>
<keyword evidence="10" id="KW-1185">Reference proteome</keyword>
<comment type="subcellular location">
    <subcellularLocation>
        <location evidence="1">Cell membrane</location>
        <topology evidence="1">Multi-pass membrane protein</topology>
    </subcellularLocation>
</comment>
<dbReference type="InterPro" id="IPR037294">
    <property type="entry name" value="ABC_BtuC-like"/>
</dbReference>
<evidence type="ECO:0000256" key="7">
    <source>
        <dbReference type="ARBA" id="ARBA00023136"/>
    </source>
</evidence>
<dbReference type="GO" id="GO:0033214">
    <property type="term" value="P:siderophore-iron import into cell"/>
    <property type="evidence" value="ECO:0007669"/>
    <property type="project" value="TreeGrafter"/>
</dbReference>
<evidence type="ECO:0000313" key="9">
    <source>
        <dbReference type="EMBL" id="SHI06330.1"/>
    </source>
</evidence>
<feature type="transmembrane region" description="Helical" evidence="8">
    <location>
        <begin position="12"/>
        <end position="39"/>
    </location>
</feature>
<dbReference type="RefSeq" id="WP_072832449.1">
    <property type="nucleotide sequence ID" value="NZ_FQXP01000011.1"/>
</dbReference>
<feature type="transmembrane region" description="Helical" evidence="8">
    <location>
        <begin position="97"/>
        <end position="121"/>
    </location>
</feature>
<dbReference type="AlphaFoldDB" id="A0A1M5Y2L3"/>
<dbReference type="FunFam" id="1.10.3470.10:FF:000001">
    <property type="entry name" value="Vitamin B12 ABC transporter permease BtuC"/>
    <property type="match status" value="1"/>
</dbReference>
<protein>
    <submittedName>
        <fullName evidence="9">Iron complex transport system permease protein</fullName>
    </submittedName>
</protein>
<dbReference type="Gene3D" id="1.10.3470.10">
    <property type="entry name" value="ABC transporter involved in vitamin B12 uptake, BtuC"/>
    <property type="match status" value="1"/>
</dbReference>
<feature type="transmembrane region" description="Helical" evidence="8">
    <location>
        <begin position="319"/>
        <end position="336"/>
    </location>
</feature>
<dbReference type="Proteomes" id="UP000184526">
    <property type="component" value="Unassembled WGS sequence"/>
</dbReference>
<dbReference type="Pfam" id="PF01032">
    <property type="entry name" value="FecCD"/>
    <property type="match status" value="1"/>
</dbReference>
<keyword evidence="7 8" id="KW-0472">Membrane</keyword>
<keyword evidence="4" id="KW-1003">Cell membrane</keyword>
<evidence type="ECO:0000256" key="2">
    <source>
        <dbReference type="ARBA" id="ARBA00007935"/>
    </source>
</evidence>
<gene>
    <name evidence="9" type="ORF">SAMN02745196_02606</name>
</gene>
<feature type="transmembrane region" description="Helical" evidence="8">
    <location>
        <begin position="288"/>
        <end position="307"/>
    </location>
</feature>
<proteinExistence type="inferred from homology"/>
<feature type="transmembrane region" description="Helical" evidence="8">
    <location>
        <begin position="155"/>
        <end position="179"/>
    </location>
</feature>
<dbReference type="PANTHER" id="PTHR30472">
    <property type="entry name" value="FERRIC ENTEROBACTIN TRANSPORT SYSTEM PERMEASE PROTEIN"/>
    <property type="match status" value="1"/>
</dbReference>
<evidence type="ECO:0000256" key="1">
    <source>
        <dbReference type="ARBA" id="ARBA00004651"/>
    </source>
</evidence>
<dbReference type="GO" id="GO:0022857">
    <property type="term" value="F:transmembrane transporter activity"/>
    <property type="evidence" value="ECO:0007669"/>
    <property type="project" value="InterPro"/>
</dbReference>